<dbReference type="GO" id="GO:0046872">
    <property type="term" value="F:metal ion binding"/>
    <property type="evidence" value="ECO:0007669"/>
    <property type="project" value="UniProtKB-KW"/>
</dbReference>
<gene>
    <name evidence="6" type="ORF">ASZ90_005157</name>
</gene>
<dbReference type="Pfam" id="PF13247">
    <property type="entry name" value="Fer4_11"/>
    <property type="match status" value="1"/>
</dbReference>
<comment type="caution">
    <text evidence="6">The sequence shown here is derived from an EMBL/GenBank/DDBJ whole genome shotgun (WGS) entry which is preliminary data.</text>
</comment>
<name>A0A0W8FVS9_9ZZZZ</name>
<dbReference type="AlphaFoldDB" id="A0A0W8FVS9"/>
<dbReference type="SUPFAM" id="SSF54862">
    <property type="entry name" value="4Fe-4S ferredoxins"/>
    <property type="match status" value="1"/>
</dbReference>
<dbReference type="PROSITE" id="PS51379">
    <property type="entry name" value="4FE4S_FER_2"/>
    <property type="match status" value="3"/>
</dbReference>
<dbReference type="InterPro" id="IPR050954">
    <property type="entry name" value="ET_IronSulfur_Cluster-Binding"/>
</dbReference>
<protein>
    <submittedName>
        <fullName evidence="6">Fe-s-cluster-containing hydrogenase components 1</fullName>
    </submittedName>
</protein>
<keyword evidence="3" id="KW-0408">Iron</keyword>
<proteinExistence type="predicted"/>
<organism evidence="6">
    <name type="scientific">hydrocarbon metagenome</name>
    <dbReference type="NCBI Taxonomy" id="938273"/>
    <lineage>
        <taxon>unclassified sequences</taxon>
        <taxon>metagenomes</taxon>
        <taxon>ecological metagenomes</taxon>
    </lineage>
</organism>
<evidence type="ECO:0000256" key="4">
    <source>
        <dbReference type="ARBA" id="ARBA00023014"/>
    </source>
</evidence>
<feature type="domain" description="4Fe-4S ferredoxin-type" evidence="5">
    <location>
        <begin position="49"/>
        <end position="80"/>
    </location>
</feature>
<dbReference type="InterPro" id="IPR017896">
    <property type="entry name" value="4Fe4S_Fe-S-bd"/>
</dbReference>
<feature type="domain" description="4Fe-4S ferredoxin-type" evidence="5">
    <location>
        <begin position="4"/>
        <end position="33"/>
    </location>
</feature>
<dbReference type="PANTHER" id="PTHR43177:SF3">
    <property type="entry name" value="PROTEIN NRFC HOMOLOG"/>
    <property type="match status" value="1"/>
</dbReference>
<reference evidence="6" key="1">
    <citation type="journal article" date="2015" name="Proc. Natl. Acad. Sci. U.S.A.">
        <title>Networks of energetic and metabolic interactions define dynamics in microbial communities.</title>
        <authorList>
            <person name="Embree M."/>
            <person name="Liu J.K."/>
            <person name="Al-Bassam M.M."/>
            <person name="Zengler K."/>
        </authorList>
    </citation>
    <scope>NUCLEOTIDE SEQUENCE</scope>
</reference>
<dbReference type="Pfam" id="PF12800">
    <property type="entry name" value="Fer4_4"/>
    <property type="match status" value="1"/>
</dbReference>
<evidence type="ECO:0000259" key="5">
    <source>
        <dbReference type="PROSITE" id="PS51379"/>
    </source>
</evidence>
<keyword evidence="1" id="KW-0004">4Fe-4S</keyword>
<dbReference type="PANTHER" id="PTHR43177">
    <property type="entry name" value="PROTEIN NRFC"/>
    <property type="match status" value="1"/>
</dbReference>
<dbReference type="EMBL" id="LNQE01000781">
    <property type="protein sequence ID" value="KUG25019.1"/>
    <property type="molecule type" value="Genomic_DNA"/>
</dbReference>
<accession>A0A0W8FVS9</accession>
<feature type="domain" description="4Fe-4S ferredoxin-type" evidence="5">
    <location>
        <begin position="82"/>
        <end position="111"/>
    </location>
</feature>
<sequence length="179" mass="19766">MARYGMAIDTKLCVGCMDCVVACKTENSVPEGFNRDWITEEAFGKFPNIQLEIRSERCNHCENAPCVSSCPTGASHYHDVGGVVLVEHNECIGCKACVASCPYDARFIHPKGYADKCTFCIHRVEEGKDPACVSVCPTHCMTFGDLDDPNSEISKQLNSRKHHSLKPEAGTKPKIFYLT</sequence>
<evidence type="ECO:0000256" key="1">
    <source>
        <dbReference type="ARBA" id="ARBA00022485"/>
    </source>
</evidence>
<evidence type="ECO:0000313" key="6">
    <source>
        <dbReference type="EMBL" id="KUG25019.1"/>
    </source>
</evidence>
<dbReference type="InterPro" id="IPR017900">
    <property type="entry name" value="4Fe4S_Fe_S_CS"/>
</dbReference>
<dbReference type="GO" id="GO:0051539">
    <property type="term" value="F:4 iron, 4 sulfur cluster binding"/>
    <property type="evidence" value="ECO:0007669"/>
    <property type="project" value="UniProtKB-KW"/>
</dbReference>
<evidence type="ECO:0000256" key="3">
    <source>
        <dbReference type="ARBA" id="ARBA00023004"/>
    </source>
</evidence>
<dbReference type="Gene3D" id="3.30.70.20">
    <property type="match status" value="2"/>
</dbReference>
<evidence type="ECO:0000256" key="2">
    <source>
        <dbReference type="ARBA" id="ARBA00022723"/>
    </source>
</evidence>
<dbReference type="PROSITE" id="PS00198">
    <property type="entry name" value="4FE4S_FER_1"/>
    <property type="match status" value="1"/>
</dbReference>
<keyword evidence="4" id="KW-0411">Iron-sulfur</keyword>
<dbReference type="CDD" id="cd10551">
    <property type="entry name" value="PsrB"/>
    <property type="match status" value="1"/>
</dbReference>
<keyword evidence="2" id="KW-0479">Metal-binding</keyword>